<dbReference type="InterPro" id="IPR039426">
    <property type="entry name" value="TonB-dep_rcpt-like"/>
</dbReference>
<organism evidence="6 7">
    <name type="scientific">Brevundimonas nasdae</name>
    <dbReference type="NCBI Taxonomy" id="172043"/>
    <lineage>
        <taxon>Bacteria</taxon>
        <taxon>Pseudomonadati</taxon>
        <taxon>Pseudomonadota</taxon>
        <taxon>Alphaproteobacteria</taxon>
        <taxon>Caulobacterales</taxon>
        <taxon>Caulobacteraceae</taxon>
        <taxon>Brevundimonas</taxon>
    </lineage>
</organism>
<accession>A0ABX8TFC9</accession>
<dbReference type="GeneID" id="94375971"/>
<evidence type="ECO:0000259" key="4">
    <source>
        <dbReference type="Pfam" id="PF00593"/>
    </source>
</evidence>
<dbReference type="Pfam" id="PF07715">
    <property type="entry name" value="Plug"/>
    <property type="match status" value="1"/>
</dbReference>
<keyword evidence="7" id="KW-1185">Reference proteome</keyword>
<dbReference type="PANTHER" id="PTHR47234:SF2">
    <property type="entry name" value="TONB-DEPENDENT RECEPTOR"/>
    <property type="match status" value="1"/>
</dbReference>
<keyword evidence="6" id="KW-0675">Receptor</keyword>
<gene>
    <name evidence="6" type="ORF">KWG56_11865</name>
</gene>
<evidence type="ECO:0000256" key="3">
    <source>
        <dbReference type="SAM" id="SignalP"/>
    </source>
</evidence>
<reference evidence="6 7" key="1">
    <citation type="submission" date="2021-07" db="EMBL/GenBank/DDBJ databases">
        <title>Isolation and characterization of bacteria from a gold mining with a capacity of golden bioaccumulation.</title>
        <authorList>
            <person name="Yang X.J."/>
        </authorList>
    </citation>
    <scope>NUCLEOTIDE SEQUENCE [LARGE SCALE GENOMIC DNA]</scope>
    <source>
        <strain evidence="6 7">Au29</strain>
    </source>
</reference>
<evidence type="ECO:0000259" key="5">
    <source>
        <dbReference type="Pfam" id="PF07715"/>
    </source>
</evidence>
<name>A0ABX8TFC9_9CAUL</name>
<sequence length="951" mass="102105">MRRTMFGVSGLTLGMLLATGAVAQTNEEPASVGDVVVTGSRLAGSALNSPVPVTAVSAEQIEATGHQNLADILTELPQTGVGLNGANSQRNANLAGLNLISLRHLGADRTLVLVNGRRVVAGQPFTAAVDINSIPAALVERVELVTGGASAVYGADAVSGVVNILLKRDFEGFAATVNAGITSRGDGESRGFNFTAGKNFDEGKGNVVVNFLYDDVAGVQATQRAWGVSGVNTISNPENTGPNDGIPNFIQAPNIRFNWSNQQGLVWVAGQYLSLTSDGTGIRPYDFGALGDRGGRSVGGDGGSFEQYDNLSMPLERYGLTSNFNYQITPKIHFFFEGNYIKTKTQSFWQPVADDFVYASPWLTLDNPFMPTDLRAVLTANGQTGTEVYRVYDQFGRRGSVADRTQQQFTGGIDGKLSGSWKYNLFAAYGENSQNTLLVNGRNQTRWLQQNDVILLNGAPACRSAEARAQGCVPYNPFGQTTGTDAAIAYSRIDEPYSASTRLKTVGGSLSGDLLQLPAGPVASAIGFEWREASAETHPSALQQQGLTFYPQESPVSGSIRVKEAFAELRAPLIRDHVLINDLQIQAAGRVSDYNVNGTQYSWNLGGVYSPVEGLRFRVMRSQSVRAPNVSELFSPLQESFFFVSDPCDVTLRNQSATREANCTALGIPANFSAPTNGSTVHGQIGGNIHLEPETAKTWTIGATLATSRLPGLTVTVDYFDIEITDAIGAIPVQSLVDNCVDLNISPDANANCAAVTRSSTTHGITNVQATSLNIGKFTSRGVDFNLNYKFDLSRYASTLPGELTLNLAGTYLDRLRQLTDAADPLTEIRLEGTLGSPKWNAIASAVYRLDDLSVSWRARYHGSTSILSGISVSNPPPADQFDRPNTGTKVFNDLSVAYQINAKTDARITVQNIFDVKPPNRAFNIHQGIYNASFYDNLGTSIVGALTYRF</sequence>
<feature type="chain" id="PRO_5046445205" evidence="3">
    <location>
        <begin position="24"/>
        <end position="951"/>
    </location>
</feature>
<keyword evidence="1" id="KW-1134">Transmembrane beta strand</keyword>
<keyword evidence="1" id="KW-0812">Transmembrane</keyword>
<dbReference type="PANTHER" id="PTHR47234">
    <property type="match status" value="1"/>
</dbReference>
<evidence type="ECO:0000256" key="2">
    <source>
        <dbReference type="RuleBase" id="RU003357"/>
    </source>
</evidence>
<comment type="similarity">
    <text evidence="1 2">Belongs to the TonB-dependent receptor family.</text>
</comment>
<feature type="signal peptide" evidence="3">
    <location>
        <begin position="1"/>
        <end position="23"/>
    </location>
</feature>
<dbReference type="InterPro" id="IPR012910">
    <property type="entry name" value="Plug_dom"/>
</dbReference>
<keyword evidence="1" id="KW-0998">Cell outer membrane</keyword>
<dbReference type="EMBL" id="CP080034">
    <property type="protein sequence ID" value="QYC09303.1"/>
    <property type="molecule type" value="Genomic_DNA"/>
</dbReference>
<comment type="subcellular location">
    <subcellularLocation>
        <location evidence="1">Cell outer membrane</location>
        <topology evidence="1">Multi-pass membrane protein</topology>
    </subcellularLocation>
</comment>
<dbReference type="PROSITE" id="PS52016">
    <property type="entry name" value="TONB_DEPENDENT_REC_3"/>
    <property type="match status" value="1"/>
</dbReference>
<evidence type="ECO:0000256" key="1">
    <source>
        <dbReference type="PROSITE-ProRule" id="PRU01360"/>
    </source>
</evidence>
<keyword evidence="1 2" id="KW-0472">Membrane</keyword>
<dbReference type="RefSeq" id="WP_219354913.1">
    <property type="nucleotide sequence ID" value="NZ_CP080034.1"/>
</dbReference>
<feature type="domain" description="TonB-dependent receptor-like beta-barrel" evidence="4">
    <location>
        <begin position="352"/>
        <end position="914"/>
    </location>
</feature>
<evidence type="ECO:0000313" key="7">
    <source>
        <dbReference type="Proteomes" id="UP000824334"/>
    </source>
</evidence>
<proteinExistence type="inferred from homology"/>
<keyword evidence="1" id="KW-0813">Transport</keyword>
<dbReference type="Pfam" id="PF00593">
    <property type="entry name" value="TonB_dep_Rec_b-barrel"/>
    <property type="match status" value="1"/>
</dbReference>
<keyword evidence="3" id="KW-0732">Signal</keyword>
<feature type="domain" description="TonB-dependent receptor plug" evidence="5">
    <location>
        <begin position="47"/>
        <end position="161"/>
    </location>
</feature>
<dbReference type="Proteomes" id="UP000824334">
    <property type="component" value="Chromosome"/>
</dbReference>
<protein>
    <submittedName>
        <fullName evidence="6">TonB-dependent receptor</fullName>
    </submittedName>
</protein>
<evidence type="ECO:0000313" key="6">
    <source>
        <dbReference type="EMBL" id="QYC09303.1"/>
    </source>
</evidence>
<dbReference type="InterPro" id="IPR000531">
    <property type="entry name" value="Beta-barrel_TonB"/>
</dbReference>
<keyword evidence="2" id="KW-0798">TonB box</keyword>